<name>A0A382C8Z2_9ZZZZ</name>
<protein>
    <submittedName>
        <fullName evidence="2">Uncharacterized protein</fullName>
    </submittedName>
</protein>
<dbReference type="AlphaFoldDB" id="A0A382C8Z2"/>
<keyword evidence="1" id="KW-1133">Transmembrane helix</keyword>
<accession>A0A382C8Z2</accession>
<feature type="transmembrane region" description="Helical" evidence="1">
    <location>
        <begin position="6"/>
        <end position="26"/>
    </location>
</feature>
<feature type="non-terminal residue" evidence="2">
    <location>
        <position position="82"/>
    </location>
</feature>
<proteinExistence type="predicted"/>
<gene>
    <name evidence="2" type="ORF">METZ01_LOCUS175136</name>
</gene>
<keyword evidence="1" id="KW-0812">Transmembrane</keyword>
<sequence length="82" mass="9147">MILTVLKWIGIVLLIVFLASGAYVFGMQFADGPNGLIRGGPFEIGELAEAPEDWNFLKGRMEIEFQTFEPDTSRVVWLGVLD</sequence>
<dbReference type="EMBL" id="UINC01033269">
    <property type="protein sequence ID" value="SVB22282.1"/>
    <property type="molecule type" value="Genomic_DNA"/>
</dbReference>
<keyword evidence="1" id="KW-0472">Membrane</keyword>
<evidence type="ECO:0000313" key="2">
    <source>
        <dbReference type="EMBL" id="SVB22282.1"/>
    </source>
</evidence>
<reference evidence="2" key="1">
    <citation type="submission" date="2018-05" db="EMBL/GenBank/DDBJ databases">
        <authorList>
            <person name="Lanie J.A."/>
            <person name="Ng W.-L."/>
            <person name="Kazmierczak K.M."/>
            <person name="Andrzejewski T.M."/>
            <person name="Davidsen T.M."/>
            <person name="Wayne K.J."/>
            <person name="Tettelin H."/>
            <person name="Glass J.I."/>
            <person name="Rusch D."/>
            <person name="Podicherti R."/>
            <person name="Tsui H.-C.T."/>
            <person name="Winkler M.E."/>
        </authorList>
    </citation>
    <scope>NUCLEOTIDE SEQUENCE</scope>
</reference>
<organism evidence="2">
    <name type="scientific">marine metagenome</name>
    <dbReference type="NCBI Taxonomy" id="408172"/>
    <lineage>
        <taxon>unclassified sequences</taxon>
        <taxon>metagenomes</taxon>
        <taxon>ecological metagenomes</taxon>
    </lineage>
</organism>
<evidence type="ECO:0000256" key="1">
    <source>
        <dbReference type="SAM" id="Phobius"/>
    </source>
</evidence>